<dbReference type="InterPro" id="IPR029044">
    <property type="entry name" value="Nucleotide-diphossugar_trans"/>
</dbReference>
<evidence type="ECO:0008006" key="5">
    <source>
        <dbReference type="Google" id="ProtNLM"/>
    </source>
</evidence>
<evidence type="ECO:0000313" key="3">
    <source>
        <dbReference type="EMBL" id="KAK2185891.1"/>
    </source>
</evidence>
<dbReference type="GO" id="GO:0051999">
    <property type="term" value="P:mannosyl-inositol phosphorylceramide biosynthetic process"/>
    <property type="evidence" value="ECO:0007669"/>
    <property type="project" value="TreeGrafter"/>
</dbReference>
<dbReference type="InterPro" id="IPR007577">
    <property type="entry name" value="GlycoTrfase_DXD_sugar-bd_CS"/>
</dbReference>
<proteinExistence type="predicted"/>
<dbReference type="Proteomes" id="UP001209878">
    <property type="component" value="Unassembled WGS sequence"/>
</dbReference>
<dbReference type="PANTHER" id="PTHR32385">
    <property type="entry name" value="MANNOSYL PHOSPHORYLINOSITOL CERAMIDE SYNTHASE"/>
    <property type="match status" value="1"/>
</dbReference>
<dbReference type="GO" id="GO:0000030">
    <property type="term" value="F:mannosyltransferase activity"/>
    <property type="evidence" value="ECO:0007669"/>
    <property type="project" value="TreeGrafter"/>
</dbReference>
<feature type="transmembrane region" description="Helical" evidence="2">
    <location>
        <begin position="33"/>
        <end position="52"/>
    </location>
</feature>
<keyword evidence="1" id="KW-0808">Transferase</keyword>
<feature type="transmembrane region" description="Helical" evidence="2">
    <location>
        <begin position="290"/>
        <end position="309"/>
    </location>
</feature>
<dbReference type="Gene3D" id="3.90.550.20">
    <property type="match status" value="1"/>
</dbReference>
<evidence type="ECO:0000256" key="1">
    <source>
        <dbReference type="ARBA" id="ARBA00022679"/>
    </source>
</evidence>
<accession>A0AAD9P0S0</accession>
<keyword evidence="2" id="KW-0472">Membrane</keyword>
<dbReference type="SUPFAM" id="SSF53448">
    <property type="entry name" value="Nucleotide-diphospho-sugar transferases"/>
    <property type="match status" value="1"/>
</dbReference>
<dbReference type="GO" id="GO:0016020">
    <property type="term" value="C:membrane"/>
    <property type="evidence" value="ECO:0007669"/>
    <property type="project" value="GOC"/>
</dbReference>
<keyword evidence="4" id="KW-1185">Reference proteome</keyword>
<dbReference type="AlphaFoldDB" id="A0AAD9P0S0"/>
<reference evidence="3" key="1">
    <citation type="journal article" date="2023" name="Mol. Biol. Evol.">
        <title>Third-Generation Sequencing Reveals the Adaptive Role of the Epigenome in Three Deep-Sea Polychaetes.</title>
        <authorList>
            <person name="Perez M."/>
            <person name="Aroh O."/>
            <person name="Sun Y."/>
            <person name="Lan Y."/>
            <person name="Juniper S.K."/>
            <person name="Young C.R."/>
            <person name="Angers B."/>
            <person name="Qian P.Y."/>
        </authorList>
    </citation>
    <scope>NUCLEOTIDE SEQUENCE</scope>
    <source>
        <strain evidence="3">R07B-5</strain>
    </source>
</reference>
<dbReference type="PANTHER" id="PTHR32385:SF15">
    <property type="entry name" value="INOSITOL PHOSPHOCERAMIDE MANNOSYLTRANSFERASE 1"/>
    <property type="match status" value="1"/>
</dbReference>
<comment type="caution">
    <text evidence="3">The sequence shown here is derived from an EMBL/GenBank/DDBJ whole genome shotgun (WGS) entry which is preliminary data.</text>
</comment>
<evidence type="ECO:0000313" key="4">
    <source>
        <dbReference type="Proteomes" id="UP001209878"/>
    </source>
</evidence>
<gene>
    <name evidence="3" type="ORF">NP493_219g02018</name>
</gene>
<dbReference type="Pfam" id="PF04488">
    <property type="entry name" value="Gly_transf_sug"/>
    <property type="match status" value="1"/>
</dbReference>
<dbReference type="EMBL" id="JAODUO010000219">
    <property type="protein sequence ID" value="KAK2185891.1"/>
    <property type="molecule type" value="Genomic_DNA"/>
</dbReference>
<keyword evidence="2" id="KW-1133">Transmembrane helix</keyword>
<name>A0AAD9P0S0_RIDPI</name>
<organism evidence="3 4">
    <name type="scientific">Ridgeia piscesae</name>
    <name type="common">Tubeworm</name>
    <dbReference type="NCBI Taxonomy" id="27915"/>
    <lineage>
        <taxon>Eukaryota</taxon>
        <taxon>Metazoa</taxon>
        <taxon>Spiralia</taxon>
        <taxon>Lophotrochozoa</taxon>
        <taxon>Annelida</taxon>
        <taxon>Polychaeta</taxon>
        <taxon>Sedentaria</taxon>
        <taxon>Canalipalpata</taxon>
        <taxon>Sabellida</taxon>
        <taxon>Siboglinidae</taxon>
        <taxon>Ridgeia</taxon>
    </lineage>
</organism>
<protein>
    <recommendedName>
        <fullName evidence="5">Glycosyltransferase</fullName>
    </recommendedName>
</protein>
<sequence length="325" mass="38243">MFAAECSRKDSGRKLGHRRMPSSLISMWRRNRTLSYVLGTVVFTVFCVLWMLCSVPNTRPIAEPITFGQCVHTGDVIPRRLHQMWKNNTIPPRWRQSQHACRTKNDNYEYFLWTDAEMERFITVHYAWFLPTYHSYPYPIQKVDAARYFILYHYGGVYVDLDLQCKYSFDSVLANISRTSPHYRVVLAETLPGGVTNAVMMTHPCSPFFRQLVTALPESNHGYVLPYATVIFSTGPMFLTLRLNHYASRNEIYTFSNHEYRHVYFEHKIGSSWHSWDGRIIHLLDHWSDIALLVLVVFFTVGIIVYLVVRRRRRKYLKSQAKIEL</sequence>
<evidence type="ECO:0000256" key="2">
    <source>
        <dbReference type="SAM" id="Phobius"/>
    </source>
</evidence>
<keyword evidence="2" id="KW-0812">Transmembrane</keyword>
<dbReference type="InterPro" id="IPR051706">
    <property type="entry name" value="Glycosyltransferase_domain"/>
</dbReference>